<feature type="domain" description="Acylamino-acid-releasing enzyme N-terminal" evidence="14">
    <location>
        <begin position="77"/>
        <end position="260"/>
    </location>
</feature>
<keyword evidence="17" id="KW-1185">Reference proteome</keyword>
<evidence type="ECO:0000256" key="2">
    <source>
        <dbReference type="ARBA" id="ARBA00004496"/>
    </source>
</evidence>
<dbReference type="HOGENOM" id="CLU_014230_1_1_1"/>
<evidence type="ECO:0000313" key="15">
    <source>
        <dbReference type="EMBL" id="ELU02553.1"/>
    </source>
</evidence>
<dbReference type="Pfam" id="PF19283">
    <property type="entry name" value="APEH_N"/>
    <property type="match status" value="2"/>
</dbReference>
<dbReference type="InterPro" id="IPR029058">
    <property type="entry name" value="AB_hydrolase_fold"/>
</dbReference>
<dbReference type="PROSITE" id="PS00708">
    <property type="entry name" value="PRO_ENDOPEP_SER"/>
    <property type="match status" value="1"/>
</dbReference>
<evidence type="ECO:0000256" key="11">
    <source>
        <dbReference type="ARBA" id="ARBA00032596"/>
    </source>
</evidence>
<comment type="subunit">
    <text evidence="4">Homotetramer.</text>
</comment>
<sequence>MVLELEDAVDIYRECSTFPSVTSGRICNAQAPGHVRVYTSWSQRDLEKGELVKFGRGHIVQLDIVFPTPATNIASEQWNVESPSGKMRAIVRKGTSKKGEEKQFIEIWTDSRMQQCIDVDSLDVHGKIYENGEFGCLEWSHSETHLLFVAEKKVATSKSYFDRKAMKDLEEGKPDVVLGDEYLYKETWGEQMGSKVQSVLCVFDIEAGAVSVLENIPDDVSPGQAVWCPDDLGIVCVGWSHEPYHLGIIYCPMRKSVLFCPTLGSIDQSVRSPLFSPDQKKLLFLENPVGGPHFRCSELKMIDWSTKGVVTAVPIVHSAKDDEFQGLFNLRLPKRCMASDSQRLILTAQWRSQSALIVVDVETGEVRRMTNDPQFGSWQFLDVNNNLILAVRSSPSRPQHLVMGSLPEAGQEDTIKWTPLDDEQEEVKEIDWKILSIDVPAERRHPQFGDLSYECILLQSKEKSSDGKKRPLIVFPHGGPNSVFTADFALYNACFVRCGFSLLMVNYRGSAGFTQNGIDSLIGRVGDQDVKDCQGAAEKVIEMGLADRDRVLVMGGSHGGFLTCHLIGQYPDFYKAAVARNPVINMTSMFGSTDIPDWTYTQIGLTFDFKSNPDADIYAELYNRSPIRYVDQVKTPLMLAIGAKDQRVPPKQAHEMRKALQARGVQVRALCYSECEHPISEVKSEADCFINMLKWFNEHLP</sequence>
<evidence type="ECO:0000256" key="4">
    <source>
        <dbReference type="ARBA" id="ARBA00011881"/>
    </source>
</evidence>
<dbReference type="STRING" id="283909.R7UFJ3"/>
<dbReference type="InterPro" id="IPR002471">
    <property type="entry name" value="Pept_S9_AS"/>
</dbReference>
<comment type="subcellular location">
    <subcellularLocation>
        <location evidence="2">Cytoplasm</location>
    </subcellularLocation>
</comment>
<feature type="domain" description="Peptidase S9 prolyl oligopeptidase catalytic" evidence="13">
    <location>
        <begin position="495"/>
        <end position="700"/>
    </location>
</feature>
<dbReference type="OMA" id="QEIATPF"/>
<evidence type="ECO:0000313" key="16">
    <source>
        <dbReference type="EnsemblMetazoa" id="CapteP154305"/>
    </source>
</evidence>
<dbReference type="FunFam" id="3.40.50.1820:FF:000043">
    <property type="entry name" value="acylamino-acid-releasing enzyme"/>
    <property type="match status" value="1"/>
</dbReference>
<gene>
    <name evidence="15" type="ORF">CAPTEDRAFT_154305</name>
</gene>
<reference evidence="15 17" key="2">
    <citation type="journal article" date="2013" name="Nature">
        <title>Insights into bilaterian evolution from three spiralian genomes.</title>
        <authorList>
            <person name="Simakov O."/>
            <person name="Marletaz F."/>
            <person name="Cho S.J."/>
            <person name="Edsinger-Gonzales E."/>
            <person name="Havlak P."/>
            <person name="Hellsten U."/>
            <person name="Kuo D.H."/>
            <person name="Larsson T."/>
            <person name="Lv J."/>
            <person name="Arendt D."/>
            <person name="Savage R."/>
            <person name="Osoegawa K."/>
            <person name="de Jong P."/>
            <person name="Grimwood J."/>
            <person name="Chapman J.A."/>
            <person name="Shapiro H."/>
            <person name="Aerts A."/>
            <person name="Otillar R.P."/>
            <person name="Terry A.Y."/>
            <person name="Boore J.L."/>
            <person name="Grigoriev I.V."/>
            <person name="Lindberg D.R."/>
            <person name="Seaver E.C."/>
            <person name="Weisblat D.A."/>
            <person name="Putnam N.H."/>
            <person name="Rokhsar D.S."/>
        </authorList>
    </citation>
    <scope>NUCLEOTIDE SEQUENCE</scope>
    <source>
        <strain evidence="15 17">I ESC-2004</strain>
    </source>
</reference>
<dbReference type="Gene3D" id="2.120.10.30">
    <property type="entry name" value="TolB, C-terminal domain"/>
    <property type="match status" value="1"/>
</dbReference>
<keyword evidence="9" id="KW-0007">Acetylation</keyword>
<dbReference type="Gene3D" id="3.40.50.1820">
    <property type="entry name" value="alpha/beta hydrolase"/>
    <property type="match status" value="1"/>
</dbReference>
<dbReference type="AlphaFoldDB" id="R7UFJ3"/>
<organism evidence="15">
    <name type="scientific">Capitella teleta</name>
    <name type="common">Polychaete worm</name>
    <dbReference type="NCBI Taxonomy" id="283909"/>
    <lineage>
        <taxon>Eukaryota</taxon>
        <taxon>Metazoa</taxon>
        <taxon>Spiralia</taxon>
        <taxon>Lophotrochozoa</taxon>
        <taxon>Annelida</taxon>
        <taxon>Polychaeta</taxon>
        <taxon>Sedentaria</taxon>
        <taxon>Scolecida</taxon>
        <taxon>Capitellidae</taxon>
        <taxon>Capitella</taxon>
    </lineage>
</organism>
<evidence type="ECO:0000313" key="17">
    <source>
        <dbReference type="Proteomes" id="UP000014760"/>
    </source>
</evidence>
<evidence type="ECO:0000259" key="14">
    <source>
        <dbReference type="Pfam" id="PF19283"/>
    </source>
</evidence>
<dbReference type="Proteomes" id="UP000014760">
    <property type="component" value="Unassembled WGS sequence"/>
</dbReference>
<evidence type="ECO:0000256" key="1">
    <source>
        <dbReference type="ARBA" id="ARBA00000721"/>
    </source>
</evidence>
<dbReference type="EnsemblMetazoa" id="CapteT154305">
    <property type="protein sequence ID" value="CapteP154305"/>
    <property type="gene ID" value="CapteG154305"/>
</dbReference>
<evidence type="ECO:0000256" key="7">
    <source>
        <dbReference type="ARBA" id="ARBA00022490"/>
    </source>
</evidence>
<evidence type="ECO:0000256" key="5">
    <source>
        <dbReference type="ARBA" id="ARBA00012917"/>
    </source>
</evidence>
<feature type="domain" description="Acylamino-acid-releasing enzyme N-terminal" evidence="14">
    <location>
        <begin position="269"/>
        <end position="420"/>
    </location>
</feature>
<dbReference type="OrthoDB" id="416344at2759"/>
<dbReference type="GO" id="GO:0006508">
    <property type="term" value="P:proteolysis"/>
    <property type="evidence" value="ECO:0007669"/>
    <property type="project" value="InterPro"/>
</dbReference>
<dbReference type="SUPFAM" id="SSF82171">
    <property type="entry name" value="DPP6 N-terminal domain-like"/>
    <property type="match status" value="1"/>
</dbReference>
<dbReference type="InterPro" id="IPR045550">
    <property type="entry name" value="AARE_N"/>
</dbReference>
<dbReference type="EC" id="3.4.19.1" evidence="5"/>
<dbReference type="PANTHER" id="PTHR42776">
    <property type="entry name" value="SERINE PEPTIDASE S9 FAMILY MEMBER"/>
    <property type="match status" value="1"/>
</dbReference>
<dbReference type="Pfam" id="PF00326">
    <property type="entry name" value="Peptidase_S9"/>
    <property type="match status" value="1"/>
</dbReference>
<dbReference type="EMBL" id="AMQN01008783">
    <property type="status" value="NOT_ANNOTATED_CDS"/>
    <property type="molecule type" value="Genomic_DNA"/>
</dbReference>
<comment type="function">
    <text evidence="12">This enzyme catalyzes the hydrolysis of the N-terminal peptide bond of an N-acetylated peptide to generate an N-acetylated amino acid and a peptide with a free N-terminus. It preferentially cleaves off Ac-Ala, Ac-Met and Ac-Ser. Also, involved in the degradation of oxidized and glycated proteins.</text>
</comment>
<comment type="similarity">
    <text evidence="3">Belongs to the peptidase S9C family.</text>
</comment>
<dbReference type="GO" id="GO:0008242">
    <property type="term" value="F:omega peptidase activity"/>
    <property type="evidence" value="ECO:0007669"/>
    <property type="project" value="UniProtKB-EC"/>
</dbReference>
<dbReference type="InterPro" id="IPR001375">
    <property type="entry name" value="Peptidase_S9_cat"/>
</dbReference>
<name>R7UFJ3_CAPTE</name>
<evidence type="ECO:0000256" key="12">
    <source>
        <dbReference type="ARBA" id="ARBA00045885"/>
    </source>
</evidence>
<evidence type="ECO:0000256" key="9">
    <source>
        <dbReference type="ARBA" id="ARBA00022990"/>
    </source>
</evidence>
<dbReference type="GO" id="GO:0004252">
    <property type="term" value="F:serine-type endopeptidase activity"/>
    <property type="evidence" value="ECO:0007669"/>
    <property type="project" value="InterPro"/>
</dbReference>
<evidence type="ECO:0000256" key="8">
    <source>
        <dbReference type="ARBA" id="ARBA00022801"/>
    </source>
</evidence>
<evidence type="ECO:0000259" key="13">
    <source>
        <dbReference type="Pfam" id="PF00326"/>
    </source>
</evidence>
<dbReference type="InterPro" id="IPR011042">
    <property type="entry name" value="6-blade_b-propeller_TolB-like"/>
</dbReference>
<reference evidence="17" key="1">
    <citation type="submission" date="2012-12" db="EMBL/GenBank/DDBJ databases">
        <authorList>
            <person name="Hellsten U."/>
            <person name="Grimwood J."/>
            <person name="Chapman J.A."/>
            <person name="Shapiro H."/>
            <person name="Aerts A."/>
            <person name="Otillar R.P."/>
            <person name="Terry A.Y."/>
            <person name="Boore J.L."/>
            <person name="Simakov O."/>
            <person name="Marletaz F."/>
            <person name="Cho S.-J."/>
            <person name="Edsinger-Gonzales E."/>
            <person name="Havlak P."/>
            <person name="Kuo D.-H."/>
            <person name="Larsson T."/>
            <person name="Lv J."/>
            <person name="Arendt D."/>
            <person name="Savage R."/>
            <person name="Osoegawa K."/>
            <person name="de Jong P."/>
            <person name="Lindberg D.R."/>
            <person name="Seaver E.C."/>
            <person name="Weisblat D.A."/>
            <person name="Putnam N.H."/>
            <person name="Grigoriev I.V."/>
            <person name="Rokhsar D.S."/>
        </authorList>
    </citation>
    <scope>NUCLEOTIDE SEQUENCE</scope>
    <source>
        <strain evidence="17">I ESC-2004</strain>
    </source>
</reference>
<proteinExistence type="inferred from homology"/>
<dbReference type="PANTHER" id="PTHR42776:SF4">
    <property type="entry name" value="ACYLAMINO-ACID-RELEASING ENZYME"/>
    <property type="match status" value="1"/>
</dbReference>
<dbReference type="GO" id="GO:0005737">
    <property type="term" value="C:cytoplasm"/>
    <property type="evidence" value="ECO:0007669"/>
    <property type="project" value="UniProtKB-SubCell"/>
</dbReference>
<accession>R7UFJ3</accession>
<evidence type="ECO:0000256" key="3">
    <source>
        <dbReference type="ARBA" id="ARBA00010040"/>
    </source>
</evidence>
<comment type="catalytic activity">
    <reaction evidence="1">
        <text>Cleavage of an N-acetyl or N-formyl amino acid from the N-terminus of a polypeptide.</text>
        <dbReference type="EC" id="3.4.19.1"/>
    </reaction>
</comment>
<dbReference type="EMBL" id="KB303931">
    <property type="protein sequence ID" value="ELU02553.1"/>
    <property type="molecule type" value="Genomic_DNA"/>
</dbReference>
<protein>
    <recommendedName>
        <fullName evidence="6">Acylamino-acid-releasing enzyme</fullName>
        <ecNumber evidence="5">3.4.19.1</ecNumber>
    </recommendedName>
    <alternativeName>
        <fullName evidence="11">Acyl-peptide hydrolase</fullName>
    </alternativeName>
    <alternativeName>
        <fullName evidence="10">Acylaminoacyl-peptidase</fullName>
    </alternativeName>
</protein>
<evidence type="ECO:0000256" key="10">
    <source>
        <dbReference type="ARBA" id="ARBA00032284"/>
    </source>
</evidence>
<dbReference type="SUPFAM" id="SSF53474">
    <property type="entry name" value="alpha/beta-Hydrolases"/>
    <property type="match status" value="1"/>
</dbReference>
<keyword evidence="8" id="KW-0378">Hydrolase</keyword>
<keyword evidence="7" id="KW-0963">Cytoplasm</keyword>
<evidence type="ECO:0000256" key="6">
    <source>
        <dbReference type="ARBA" id="ARBA00018421"/>
    </source>
</evidence>
<reference evidence="16" key="3">
    <citation type="submission" date="2015-06" db="UniProtKB">
        <authorList>
            <consortium name="EnsemblMetazoa"/>
        </authorList>
    </citation>
    <scope>IDENTIFICATION</scope>
</reference>